<accession>B0JMK7</accession>
<evidence type="ECO:0000313" key="2">
    <source>
        <dbReference type="Proteomes" id="UP000001510"/>
    </source>
</evidence>
<dbReference type="HOGENOM" id="CLU_2260518_0_0_3"/>
<dbReference type="STRING" id="449447.MAE_34700"/>
<reference evidence="1 2" key="1">
    <citation type="journal article" date="2007" name="DNA Res.">
        <title>Complete genomic structure of the bloom-forming toxic cyanobacterium Microcystis aeruginosa NIES-843.</title>
        <authorList>
            <person name="Kaneko T."/>
            <person name="Nakajima N."/>
            <person name="Okamoto S."/>
            <person name="Suzuki I."/>
            <person name="Tanabe Y."/>
            <person name="Tamaoki M."/>
            <person name="Nakamura Y."/>
            <person name="Kasai F."/>
            <person name="Watanabe A."/>
            <person name="Kawashima K."/>
            <person name="Kishida Y."/>
            <person name="Ono A."/>
            <person name="Shimizu Y."/>
            <person name="Takahashi C."/>
            <person name="Minami C."/>
            <person name="Fujishiro T."/>
            <person name="Kohara M."/>
            <person name="Katoh M."/>
            <person name="Nakazaki N."/>
            <person name="Nakayama S."/>
            <person name="Yamada M."/>
            <person name="Tabata S."/>
            <person name="Watanabe M.M."/>
        </authorList>
    </citation>
    <scope>NUCLEOTIDE SEQUENCE [LARGE SCALE GENOMIC DNA]</scope>
    <source>
        <strain evidence="2">NIES-843 / IAM M-247</strain>
    </source>
</reference>
<protein>
    <submittedName>
        <fullName evidence="1">Uncharacterized protein</fullName>
    </submittedName>
</protein>
<proteinExistence type="predicted"/>
<evidence type="ECO:0000313" key="1">
    <source>
        <dbReference type="EMBL" id="BAG03292.1"/>
    </source>
</evidence>
<dbReference type="Proteomes" id="UP000001510">
    <property type="component" value="Chromosome"/>
</dbReference>
<name>B0JMK7_MICAN</name>
<dbReference type="EnsemblBacteria" id="BAG03292">
    <property type="protein sequence ID" value="BAG03292"/>
    <property type="gene ID" value="MAE_34700"/>
</dbReference>
<gene>
    <name evidence="1" type="ordered locus">MAE_34700</name>
</gene>
<sequence>MSVLSHHHGKLFNIFKYTFRRIPHNHTHNHRQGTDYWEIDSVRKLFNSSGARNRKINLFVSKRLKCLPSLLYTGIMAPPPLTITAKAGKGFWIKIARMPLDLI</sequence>
<dbReference type="AlphaFoldDB" id="B0JMK7"/>
<dbReference type="EMBL" id="AP009552">
    <property type="protein sequence ID" value="BAG03292.1"/>
    <property type="molecule type" value="Genomic_DNA"/>
</dbReference>
<organism evidence="1 2">
    <name type="scientific">Microcystis aeruginosa (strain NIES-843 / IAM M-2473)</name>
    <dbReference type="NCBI Taxonomy" id="449447"/>
    <lineage>
        <taxon>Bacteria</taxon>
        <taxon>Bacillati</taxon>
        <taxon>Cyanobacteriota</taxon>
        <taxon>Cyanophyceae</taxon>
        <taxon>Oscillatoriophycideae</taxon>
        <taxon>Chroococcales</taxon>
        <taxon>Microcystaceae</taxon>
        <taxon>Microcystis</taxon>
    </lineage>
</organism>
<dbReference type="KEGG" id="mar:MAE_34700"/>
<keyword evidence="2" id="KW-1185">Reference proteome</keyword>
<dbReference type="PaxDb" id="449447-MAE_34700"/>